<dbReference type="PANTHER" id="PTHR43280">
    <property type="entry name" value="ARAC-FAMILY TRANSCRIPTIONAL REGULATOR"/>
    <property type="match status" value="1"/>
</dbReference>
<dbReference type="Gene3D" id="1.10.10.60">
    <property type="entry name" value="Homeodomain-like"/>
    <property type="match status" value="1"/>
</dbReference>
<evidence type="ECO:0000256" key="1">
    <source>
        <dbReference type="ARBA" id="ARBA00023015"/>
    </source>
</evidence>
<reference evidence="6 7" key="1">
    <citation type="submission" date="2018-10" db="EMBL/GenBank/DDBJ databases">
        <title>Genomic Encyclopedia of Archaeal and Bacterial Type Strains, Phase II (KMG-II): from individual species to whole genera.</title>
        <authorList>
            <person name="Goeker M."/>
        </authorList>
    </citation>
    <scope>NUCLEOTIDE SEQUENCE [LARGE SCALE GENOMIC DNA]</scope>
    <source>
        <strain evidence="6 7">DSM 23424</strain>
    </source>
</reference>
<keyword evidence="4" id="KW-0812">Transmembrane</keyword>
<feature type="transmembrane region" description="Helical" evidence="4">
    <location>
        <begin position="138"/>
        <end position="156"/>
    </location>
</feature>
<keyword evidence="1" id="KW-0805">Transcription regulation</keyword>
<feature type="transmembrane region" description="Helical" evidence="4">
    <location>
        <begin position="93"/>
        <end position="114"/>
    </location>
</feature>
<accession>A0A3L9YWH5</accession>
<dbReference type="GO" id="GO:0043565">
    <property type="term" value="F:sequence-specific DNA binding"/>
    <property type="evidence" value="ECO:0007669"/>
    <property type="project" value="InterPro"/>
</dbReference>
<dbReference type="InterPro" id="IPR018062">
    <property type="entry name" value="HTH_AraC-typ_CS"/>
</dbReference>
<dbReference type="PANTHER" id="PTHR43280:SF29">
    <property type="entry name" value="ARAC-FAMILY TRANSCRIPTIONAL REGULATOR"/>
    <property type="match status" value="1"/>
</dbReference>
<evidence type="ECO:0000256" key="3">
    <source>
        <dbReference type="ARBA" id="ARBA00023163"/>
    </source>
</evidence>
<dbReference type="Proteomes" id="UP000271339">
    <property type="component" value="Unassembled WGS sequence"/>
</dbReference>
<dbReference type="SMART" id="SM00342">
    <property type="entry name" value="HTH_ARAC"/>
    <property type="match status" value="1"/>
</dbReference>
<keyword evidence="2 6" id="KW-0238">DNA-binding</keyword>
<keyword evidence="3" id="KW-0804">Transcription</keyword>
<keyword evidence="4" id="KW-1133">Transmembrane helix</keyword>
<dbReference type="PROSITE" id="PS01124">
    <property type="entry name" value="HTH_ARAC_FAMILY_2"/>
    <property type="match status" value="1"/>
</dbReference>
<keyword evidence="4" id="KW-0472">Membrane</keyword>
<protein>
    <submittedName>
        <fullName evidence="6">AraC-like DNA-binding protein</fullName>
    </submittedName>
</protein>
<feature type="transmembrane region" description="Helical" evidence="4">
    <location>
        <begin position="168"/>
        <end position="187"/>
    </location>
</feature>
<feature type="transmembrane region" description="Helical" evidence="4">
    <location>
        <begin position="31"/>
        <end position="50"/>
    </location>
</feature>
<evidence type="ECO:0000256" key="2">
    <source>
        <dbReference type="ARBA" id="ARBA00023125"/>
    </source>
</evidence>
<dbReference type="InterPro" id="IPR009057">
    <property type="entry name" value="Homeodomain-like_sf"/>
</dbReference>
<evidence type="ECO:0000256" key="4">
    <source>
        <dbReference type="SAM" id="Phobius"/>
    </source>
</evidence>
<dbReference type="PROSITE" id="PS00041">
    <property type="entry name" value="HTH_ARAC_FAMILY_1"/>
    <property type="match status" value="1"/>
</dbReference>
<evidence type="ECO:0000259" key="5">
    <source>
        <dbReference type="PROSITE" id="PS01124"/>
    </source>
</evidence>
<dbReference type="OrthoDB" id="5492415at2"/>
<dbReference type="AlphaFoldDB" id="A0A3L9YWH5"/>
<dbReference type="InterPro" id="IPR018060">
    <property type="entry name" value="HTH_AraC"/>
</dbReference>
<organism evidence="6 7">
    <name type="scientific">Ulvibacter antarcticus</name>
    <dbReference type="NCBI Taxonomy" id="442714"/>
    <lineage>
        <taxon>Bacteria</taxon>
        <taxon>Pseudomonadati</taxon>
        <taxon>Bacteroidota</taxon>
        <taxon>Flavobacteriia</taxon>
        <taxon>Flavobacteriales</taxon>
        <taxon>Flavobacteriaceae</taxon>
        <taxon>Ulvibacter</taxon>
    </lineage>
</organism>
<keyword evidence="7" id="KW-1185">Reference proteome</keyword>
<gene>
    <name evidence="6" type="ORF">BXY75_1553</name>
</gene>
<dbReference type="GO" id="GO:0003700">
    <property type="term" value="F:DNA-binding transcription factor activity"/>
    <property type="evidence" value="ECO:0007669"/>
    <property type="project" value="InterPro"/>
</dbReference>
<feature type="domain" description="HTH araC/xylS-type" evidence="5">
    <location>
        <begin position="240"/>
        <end position="348"/>
    </location>
</feature>
<dbReference type="RefSeq" id="WP_121907108.1">
    <property type="nucleotide sequence ID" value="NZ_REFC01000012.1"/>
</dbReference>
<comment type="caution">
    <text evidence="6">The sequence shown here is derived from an EMBL/GenBank/DDBJ whole genome shotgun (WGS) entry which is preliminary data.</text>
</comment>
<dbReference type="SUPFAM" id="SSF46689">
    <property type="entry name" value="Homeodomain-like"/>
    <property type="match status" value="1"/>
</dbReference>
<proteinExistence type="predicted"/>
<dbReference type="Pfam" id="PF12833">
    <property type="entry name" value="HTH_18"/>
    <property type="match status" value="1"/>
</dbReference>
<evidence type="ECO:0000313" key="6">
    <source>
        <dbReference type="EMBL" id="RMA64674.1"/>
    </source>
</evidence>
<name>A0A3L9YWH5_9FLAO</name>
<evidence type="ECO:0000313" key="7">
    <source>
        <dbReference type="Proteomes" id="UP000271339"/>
    </source>
</evidence>
<dbReference type="EMBL" id="REFC01000012">
    <property type="protein sequence ID" value="RMA64674.1"/>
    <property type="molecule type" value="Genomic_DNA"/>
</dbReference>
<sequence length="352" mass="41338">MEVLRYFIFIYCFLGVFIAGGLFFKRRSPANITLAIFIFLFTLEQLDFLYTTSDIVLIYPEYYLLIYPVCLLFGPSLWMHFRYVQHPELKFKYTHLLHALPFLVFVVFLLAPIIKLEGAQRLEYTRINFNSHMMPLNYIRTTHVTFYGLLMLFVIIKNKVFRNNQQGVYLTVVAVIYFLTAVLQSYLTRFADSYRQFVLYFFLASTIVLIAGFVLYTYPEILIQLQKKYFSSSLKTTDRNRIVEKINNVTKDPFVFLNSSLSLNQFCDKIQEKTHHVSQVFSENFSTSFSNYLNLQRVEHAKALLRDRQQDHLKILAVAFESGFNNNVTFNKAFVKCTGITPGKYRKQSKKG</sequence>
<feature type="transmembrane region" description="Helical" evidence="4">
    <location>
        <begin position="199"/>
        <end position="218"/>
    </location>
</feature>
<feature type="transmembrane region" description="Helical" evidence="4">
    <location>
        <begin position="6"/>
        <end position="24"/>
    </location>
</feature>
<feature type="transmembrane region" description="Helical" evidence="4">
    <location>
        <begin position="62"/>
        <end position="81"/>
    </location>
</feature>